<dbReference type="InterPro" id="IPR006860">
    <property type="entry name" value="FecR"/>
</dbReference>
<feature type="domain" description="FecR N-terminal" evidence="2">
    <location>
        <begin position="10"/>
        <end position="52"/>
    </location>
</feature>
<dbReference type="RefSeq" id="WP_261501112.1">
    <property type="nucleotide sequence ID" value="NZ_JAODYH010000007.1"/>
</dbReference>
<protein>
    <submittedName>
        <fullName evidence="3">FecR family protein</fullName>
    </submittedName>
</protein>
<evidence type="ECO:0000259" key="2">
    <source>
        <dbReference type="Pfam" id="PF16220"/>
    </source>
</evidence>
<keyword evidence="4" id="KW-1185">Reference proteome</keyword>
<dbReference type="PANTHER" id="PTHR30273">
    <property type="entry name" value="PERIPLASMIC SIGNAL SENSOR AND SIGMA FACTOR ACTIVATOR FECR-RELATED"/>
    <property type="match status" value="1"/>
</dbReference>
<dbReference type="PANTHER" id="PTHR30273:SF2">
    <property type="entry name" value="PROTEIN FECR"/>
    <property type="match status" value="1"/>
</dbReference>
<evidence type="ECO:0000313" key="3">
    <source>
        <dbReference type="EMBL" id="MCT9811861.1"/>
    </source>
</evidence>
<feature type="domain" description="FecR protein" evidence="1">
    <location>
        <begin position="109"/>
        <end position="204"/>
    </location>
</feature>
<dbReference type="InterPro" id="IPR032623">
    <property type="entry name" value="FecR_N"/>
</dbReference>
<dbReference type="EMBL" id="JAODYH010000007">
    <property type="protein sequence ID" value="MCT9811861.1"/>
    <property type="molecule type" value="Genomic_DNA"/>
</dbReference>
<evidence type="ECO:0000313" key="4">
    <source>
        <dbReference type="Proteomes" id="UP001525968"/>
    </source>
</evidence>
<proteinExistence type="predicted"/>
<dbReference type="Proteomes" id="UP001525968">
    <property type="component" value="Unassembled WGS sequence"/>
</dbReference>
<accession>A0ABT2PPN9</accession>
<name>A0ABT2PPN9_9BURK</name>
<evidence type="ECO:0000259" key="1">
    <source>
        <dbReference type="Pfam" id="PF04773"/>
    </source>
</evidence>
<gene>
    <name evidence="3" type="ORF">N0K08_14545</name>
</gene>
<dbReference type="PIRSF" id="PIRSF018266">
    <property type="entry name" value="FecR"/>
    <property type="match status" value="1"/>
</dbReference>
<sequence>MSVADPRILDEAAQWLARRHASDFSEVEQAALARWRSQSSQHEHVWQRAQQLQSHMGKLPSAVGMAVLNRPRLSNSRRQLLRAAAFLVTTPALGWFTYQHMPWHSWTTDYRTATGERRAFTLADGSRVELNTASAISVRMDREARRIRQHTGEILVQTSHAPEFASQPFIVETTHGQMQALGTRFIVRKHEHSTTLSVLQGAVRVTPAFFATPTVVNAGEQLRFDGHGSRPDVPLETQPDAWTLGVLYAQDMRLQDFLAEVGRYREGILRCDADIADLRVSGTYQLGDTDRILALLEQTLPVRVHQHTRYWVAITRR</sequence>
<dbReference type="Pfam" id="PF16220">
    <property type="entry name" value="DUF4880"/>
    <property type="match status" value="1"/>
</dbReference>
<reference evidence="3 4" key="1">
    <citation type="submission" date="2022-09" db="EMBL/GenBank/DDBJ databases">
        <title>Draft genome of isolate Be4.</title>
        <authorList>
            <person name="Sanchez-Castro I."/>
            <person name="Martinez-Rodriguez P."/>
            <person name="Descostes M."/>
            <person name="Merroun M."/>
        </authorList>
    </citation>
    <scope>NUCLEOTIDE SEQUENCE [LARGE SCALE GENOMIC DNA]</scope>
    <source>
        <strain evidence="3 4">Be4</strain>
    </source>
</reference>
<dbReference type="Pfam" id="PF04773">
    <property type="entry name" value="FecR"/>
    <property type="match status" value="1"/>
</dbReference>
<comment type="caution">
    <text evidence="3">The sequence shown here is derived from an EMBL/GenBank/DDBJ whole genome shotgun (WGS) entry which is preliminary data.</text>
</comment>
<dbReference type="InterPro" id="IPR012373">
    <property type="entry name" value="Ferrdict_sens_TM"/>
</dbReference>
<dbReference type="Gene3D" id="2.60.120.1440">
    <property type="match status" value="1"/>
</dbReference>
<organism evidence="3 4">
    <name type="scientific">Acidovorax bellezanensis</name>
    <dbReference type="NCBI Taxonomy" id="2976702"/>
    <lineage>
        <taxon>Bacteria</taxon>
        <taxon>Pseudomonadati</taxon>
        <taxon>Pseudomonadota</taxon>
        <taxon>Betaproteobacteria</taxon>
        <taxon>Burkholderiales</taxon>
        <taxon>Comamonadaceae</taxon>
        <taxon>Acidovorax</taxon>
    </lineage>
</organism>